<sequence>MIGRYDRRPGASPVERPGKAVHMPPVRISRLFAILIAFAMLFAPLAMRSGAAMAMAPADHHAQMTDKGHCGEQSGKSKDGKSVEKNCCAAMCTGVATTAMASLEPHSFHGQVDRPAPSQFHHGFLAELPTPPPRLS</sequence>
<evidence type="ECO:0000256" key="1">
    <source>
        <dbReference type="SAM" id="MobiDB-lite"/>
    </source>
</evidence>
<proteinExistence type="predicted"/>
<reference evidence="2 3" key="1">
    <citation type="submission" date="2020-08" db="EMBL/GenBank/DDBJ databases">
        <title>Sphingomonas sp. sand1-3 16S ribosomal RNA gene Genome sequencing and assembly.</title>
        <authorList>
            <person name="Kang M."/>
        </authorList>
    </citation>
    <scope>NUCLEOTIDE SEQUENCE [LARGE SCALE GENOMIC DNA]</scope>
    <source>
        <strain evidence="3">sand1-3</strain>
    </source>
</reference>
<protein>
    <recommendedName>
        <fullName evidence="4">DUF2946 domain-containing protein</fullName>
    </recommendedName>
</protein>
<evidence type="ECO:0000313" key="2">
    <source>
        <dbReference type="EMBL" id="QNM83353.1"/>
    </source>
</evidence>
<gene>
    <name evidence="2" type="ORF">H8M03_03125</name>
</gene>
<organism evidence="2 3">
    <name type="scientific">Sphingomonas sabuli</name>
    <dbReference type="NCBI Taxonomy" id="2764186"/>
    <lineage>
        <taxon>Bacteria</taxon>
        <taxon>Pseudomonadati</taxon>
        <taxon>Pseudomonadota</taxon>
        <taxon>Alphaproteobacteria</taxon>
        <taxon>Sphingomonadales</taxon>
        <taxon>Sphingomonadaceae</taxon>
        <taxon>Sphingomonas</taxon>
    </lineage>
</organism>
<dbReference type="RefSeq" id="WP_187480308.1">
    <property type="nucleotide sequence ID" value="NZ_CP060697.1"/>
</dbReference>
<evidence type="ECO:0000313" key="3">
    <source>
        <dbReference type="Proteomes" id="UP000515861"/>
    </source>
</evidence>
<keyword evidence="3" id="KW-1185">Reference proteome</keyword>
<accession>A0A7G9L404</accession>
<dbReference type="KEGG" id="ssau:H8M03_03125"/>
<dbReference type="AlphaFoldDB" id="A0A7G9L404"/>
<evidence type="ECO:0008006" key="4">
    <source>
        <dbReference type="Google" id="ProtNLM"/>
    </source>
</evidence>
<name>A0A7G9L404_9SPHN</name>
<feature type="region of interest" description="Disordered" evidence="1">
    <location>
        <begin position="1"/>
        <end position="20"/>
    </location>
</feature>
<dbReference type="EMBL" id="CP060697">
    <property type="protein sequence ID" value="QNM83353.1"/>
    <property type="molecule type" value="Genomic_DNA"/>
</dbReference>
<dbReference type="Proteomes" id="UP000515861">
    <property type="component" value="Chromosome"/>
</dbReference>